<keyword evidence="5" id="KW-0967">Endosome</keyword>
<feature type="non-terminal residue" evidence="10">
    <location>
        <position position="133"/>
    </location>
</feature>
<organism evidence="10 12">
    <name type="scientific">Mya arenaria</name>
    <name type="common">Soft-shell clam</name>
    <dbReference type="NCBI Taxonomy" id="6604"/>
    <lineage>
        <taxon>Eukaryota</taxon>
        <taxon>Metazoa</taxon>
        <taxon>Spiralia</taxon>
        <taxon>Lophotrochozoa</taxon>
        <taxon>Mollusca</taxon>
        <taxon>Bivalvia</taxon>
        <taxon>Autobranchia</taxon>
        <taxon>Heteroconchia</taxon>
        <taxon>Euheterodonta</taxon>
        <taxon>Imparidentia</taxon>
        <taxon>Neoheterodontei</taxon>
        <taxon>Myida</taxon>
        <taxon>Myoidea</taxon>
        <taxon>Myidae</taxon>
        <taxon>Mya</taxon>
    </lineage>
</organism>
<evidence type="ECO:0000313" key="12">
    <source>
        <dbReference type="Proteomes" id="UP001164746"/>
    </source>
</evidence>
<keyword evidence="4" id="KW-0732">Signal</keyword>
<reference evidence="10" key="1">
    <citation type="submission" date="2022-11" db="EMBL/GenBank/DDBJ databases">
        <title>Centuries of genome instability and evolution in soft-shell clam transmissible cancer (bioRxiv).</title>
        <authorList>
            <person name="Hart S.F.M."/>
            <person name="Yonemitsu M.A."/>
            <person name="Giersch R.M."/>
            <person name="Beal B.F."/>
            <person name="Arriagada G."/>
            <person name="Davis B.W."/>
            <person name="Ostrander E.A."/>
            <person name="Goff S.P."/>
            <person name="Metzger M.J."/>
        </authorList>
    </citation>
    <scope>NUCLEOTIDE SEQUENCE</scope>
    <source>
        <strain evidence="10">MELC-2E11</strain>
        <tissue evidence="10">Siphon/mantle</tissue>
    </source>
</reference>
<evidence type="ECO:0000256" key="2">
    <source>
        <dbReference type="ARBA" id="ARBA00004613"/>
    </source>
</evidence>
<name>A0ABY7E1R3_MYAAR</name>
<dbReference type="Gene3D" id="3.40.50.880">
    <property type="match status" value="1"/>
</dbReference>
<dbReference type="SUPFAM" id="SSF52317">
    <property type="entry name" value="Class I glutamine amidotransferase-like"/>
    <property type="match status" value="1"/>
</dbReference>
<dbReference type="InterPro" id="IPR029062">
    <property type="entry name" value="Class_I_gatase-like"/>
</dbReference>
<evidence type="ECO:0000256" key="1">
    <source>
        <dbReference type="ARBA" id="ARBA00004412"/>
    </source>
</evidence>
<accession>A0ABY7E1R3</accession>
<evidence type="ECO:0000256" key="9">
    <source>
        <dbReference type="ARBA" id="ARBA00045408"/>
    </source>
</evidence>
<evidence type="ECO:0000256" key="5">
    <source>
        <dbReference type="ARBA" id="ARBA00022753"/>
    </source>
</evidence>
<evidence type="ECO:0000256" key="8">
    <source>
        <dbReference type="ARBA" id="ARBA00044823"/>
    </source>
</evidence>
<dbReference type="Proteomes" id="UP001164746">
    <property type="component" value="Chromosome 4"/>
</dbReference>
<keyword evidence="12" id="KW-1185">Reference proteome</keyword>
<protein>
    <recommendedName>
        <fullName evidence="6">Glutamine amidotransferase-like class 1 domain-containing protein 1</fullName>
    </recommendedName>
    <alternativeName>
        <fullName evidence="8">Ferry endosomal RAB5 effector complex subunit 5</fullName>
    </alternativeName>
    <alternativeName>
        <fullName evidence="7">Parkinson disease 7 domain-containing protein 1</fullName>
    </alternativeName>
</protein>
<feature type="non-terminal residue" evidence="10">
    <location>
        <position position="1"/>
    </location>
</feature>
<evidence type="ECO:0000313" key="10">
    <source>
        <dbReference type="EMBL" id="WAR02446.1"/>
    </source>
</evidence>
<dbReference type="InterPro" id="IPR050325">
    <property type="entry name" value="Prot/Nucl_acid_deglycase"/>
</dbReference>
<dbReference type="EMBL" id="CP111015">
    <property type="protein sequence ID" value="WAR02454.1"/>
    <property type="molecule type" value="Genomic_DNA"/>
</dbReference>
<evidence type="ECO:0000256" key="3">
    <source>
        <dbReference type="ARBA" id="ARBA00022525"/>
    </source>
</evidence>
<evidence type="ECO:0000256" key="6">
    <source>
        <dbReference type="ARBA" id="ARBA00039189"/>
    </source>
</evidence>
<evidence type="ECO:0000256" key="4">
    <source>
        <dbReference type="ARBA" id="ARBA00022729"/>
    </source>
</evidence>
<dbReference type="PANTHER" id="PTHR48094">
    <property type="entry name" value="PROTEIN/NUCLEIC ACID DEGLYCASE DJ-1-RELATED"/>
    <property type="match status" value="1"/>
</dbReference>
<comment type="subcellular location">
    <subcellularLocation>
        <location evidence="1">Early endosome</location>
    </subcellularLocation>
    <subcellularLocation>
        <location evidence="2">Secreted</location>
    </subcellularLocation>
</comment>
<proteinExistence type="predicted"/>
<dbReference type="PANTHER" id="PTHR48094:SF18">
    <property type="entry name" value="GLUTAMINE AMIDOTRANSFERASE-LIKE CLASS 1 DOMAIN-CONTAINING PROTEIN 1"/>
    <property type="match status" value="1"/>
</dbReference>
<evidence type="ECO:0000313" key="11">
    <source>
        <dbReference type="EMBL" id="WAR02454.1"/>
    </source>
</evidence>
<gene>
    <name evidence="10" type="ORF">MAR_009004</name>
    <name evidence="11" type="ORF">MAR_009012</name>
</gene>
<keyword evidence="3" id="KW-0964">Secreted</keyword>
<sequence>GKNVEYVNQDDTNRRWFNEFRSKSASNPIPLETVDAARYSALVIPDSPGALRDLHKDKDLKQILAYFVKEKKAICAVGLGVAGLFSTVHDGIWSFEDYSLTCTCLYELARNPEFPSLPVIPEDFVKDNGGKYS</sequence>
<evidence type="ECO:0000256" key="7">
    <source>
        <dbReference type="ARBA" id="ARBA00042130"/>
    </source>
</evidence>
<dbReference type="EMBL" id="CP111015">
    <property type="protein sequence ID" value="WAR02446.1"/>
    <property type="molecule type" value="Genomic_DNA"/>
</dbReference>
<comment type="function">
    <text evidence="9">Component of the FERRY complex (Five-subunit Endosomal Rab5 and RNA/ribosome intermediary). The FERRY complex directly interacts with mRNAs and RAB5A, and functions as a RAB5A effector involved in the localization and the distribution of specific mRNAs most likely by mediating their endosomal transport. The complex recruits mRNAs and ribosomes to early endosomes through direct mRNA-interaction.</text>
</comment>